<dbReference type="Pfam" id="PF09675">
    <property type="entry name" value="Chlamy_scaf"/>
    <property type="match status" value="1"/>
</dbReference>
<protein>
    <submittedName>
        <fullName evidence="2">Internal scaffolding protein</fullName>
    </submittedName>
</protein>
<dbReference type="EMBL" id="OM869645">
    <property type="protein sequence ID" value="UPW41661.1"/>
    <property type="molecule type" value="Genomic_DNA"/>
</dbReference>
<evidence type="ECO:0000313" key="2">
    <source>
        <dbReference type="EMBL" id="UPW41661.1"/>
    </source>
</evidence>
<organism evidence="2">
    <name type="scientific">Peromfec virus RodF8_28</name>
    <dbReference type="NCBI Taxonomy" id="2929366"/>
    <lineage>
        <taxon>Viruses</taxon>
        <taxon>Monodnaviria</taxon>
        <taxon>Sangervirae</taxon>
        <taxon>Phixviricota</taxon>
        <taxon>Malgrandaviricetes</taxon>
        <taxon>Petitvirales</taxon>
        <taxon>Microviridae</taxon>
    </lineage>
</organism>
<reference evidence="2" key="1">
    <citation type="submission" date="2022-02" db="EMBL/GenBank/DDBJ databases">
        <title>Towards deciphering the DNA virus diversity associated with rodent species in the families Cricetidae and Heteromyidae.</title>
        <authorList>
            <person name="Lund M."/>
            <person name="Larsen B.B."/>
            <person name="Gryseels S."/>
            <person name="Kraberger S."/>
            <person name="Rowsey D.M."/>
            <person name="Steger L."/>
            <person name="Yule K.M."/>
            <person name="Upham N.S."/>
            <person name="Worobey M."/>
            <person name="Van Doorslaer K."/>
            <person name="Varsani A."/>
        </authorList>
    </citation>
    <scope>NUCLEOTIDE SEQUENCE</scope>
    <source>
        <strain evidence="2">NeonRodF8_28</strain>
    </source>
</reference>
<accession>A0A976N2I6</accession>
<feature type="compositionally biased region" description="Polar residues" evidence="1">
    <location>
        <begin position="164"/>
        <end position="186"/>
    </location>
</feature>
<name>A0A976N2I6_9VIRU</name>
<evidence type="ECO:0000256" key="1">
    <source>
        <dbReference type="SAM" id="MobiDB-lite"/>
    </source>
</evidence>
<dbReference type="InterPro" id="IPR014131">
    <property type="entry name" value="Chlamydia_phage_Vp3"/>
</dbReference>
<sequence length="186" mass="20249">MPSNFRTQYDKPARFIQEPGTPIKTLYGPKYDENGVLHLIETGKANLYQEIQSHADSVDIHVLLQRYQQGDVGVLARVQGAYGDFTQMPHTFAEALNTMIAAETYFMGLPKDTRAKFNNSFQQFIAQMDSPTWASDVGFKPPEGAPVPLPSQASPAAPEPVSGPLTTQSVPPASAGPQSPNTDKTL</sequence>
<feature type="region of interest" description="Disordered" evidence="1">
    <location>
        <begin position="135"/>
        <end position="186"/>
    </location>
</feature>
<proteinExistence type="predicted"/>